<feature type="region of interest" description="Disordered" evidence="1">
    <location>
        <begin position="1"/>
        <end position="49"/>
    </location>
</feature>
<proteinExistence type="predicted"/>
<dbReference type="AlphaFoldDB" id="A0A4S2L0X2"/>
<organism evidence="2 3">
    <name type="scientific">Temnothorax longispinosus</name>
    <dbReference type="NCBI Taxonomy" id="300112"/>
    <lineage>
        <taxon>Eukaryota</taxon>
        <taxon>Metazoa</taxon>
        <taxon>Ecdysozoa</taxon>
        <taxon>Arthropoda</taxon>
        <taxon>Hexapoda</taxon>
        <taxon>Insecta</taxon>
        <taxon>Pterygota</taxon>
        <taxon>Neoptera</taxon>
        <taxon>Endopterygota</taxon>
        <taxon>Hymenoptera</taxon>
        <taxon>Apocrita</taxon>
        <taxon>Aculeata</taxon>
        <taxon>Formicoidea</taxon>
        <taxon>Formicidae</taxon>
        <taxon>Myrmicinae</taxon>
        <taxon>Temnothorax</taxon>
    </lineage>
</organism>
<evidence type="ECO:0000313" key="3">
    <source>
        <dbReference type="Proteomes" id="UP000310200"/>
    </source>
</evidence>
<evidence type="ECO:0000313" key="2">
    <source>
        <dbReference type="EMBL" id="TGZ56151.1"/>
    </source>
</evidence>
<feature type="compositionally biased region" description="Low complexity" evidence="1">
    <location>
        <begin position="1"/>
        <end position="10"/>
    </location>
</feature>
<sequence length="186" mass="20708">MSSASLSSSPPWSPSRFARGGGTGDNDPGDHLAGADRETGSRLERTRREESLQLGIPSFSFRRRQRTPSRFLVARAILSPRARLESVEEIVTRGTTMKIRIQDKRHGKRPGRGTEQRCARRLGHAREKTLRITKLVNESATVKKFLNGYILTTIPAYLNVRAVLLPLPPSCRVTQDRGSRSSSTVD</sequence>
<feature type="compositionally biased region" description="Basic and acidic residues" evidence="1">
    <location>
        <begin position="28"/>
        <end position="49"/>
    </location>
</feature>
<reference evidence="2 3" key="1">
    <citation type="journal article" date="2019" name="Philos. Trans. R. Soc. Lond., B, Biol. Sci.">
        <title>Ant behaviour and brain gene expression of defending hosts depend on the ecological success of the intruding social parasite.</title>
        <authorList>
            <person name="Kaur R."/>
            <person name="Stoldt M."/>
            <person name="Jongepier E."/>
            <person name="Feldmeyer B."/>
            <person name="Menzel F."/>
            <person name="Bornberg-Bauer E."/>
            <person name="Foitzik S."/>
        </authorList>
    </citation>
    <scope>NUCLEOTIDE SEQUENCE [LARGE SCALE GENOMIC DNA]</scope>
    <source>
        <tissue evidence="2">Whole body</tissue>
    </source>
</reference>
<protein>
    <submittedName>
        <fullName evidence="2">Uncharacterized protein</fullName>
    </submittedName>
</protein>
<dbReference type="EMBL" id="QBLH01000372">
    <property type="protein sequence ID" value="TGZ56151.1"/>
    <property type="molecule type" value="Genomic_DNA"/>
</dbReference>
<comment type="caution">
    <text evidence="2">The sequence shown here is derived from an EMBL/GenBank/DDBJ whole genome shotgun (WGS) entry which is preliminary data.</text>
</comment>
<evidence type="ECO:0000256" key="1">
    <source>
        <dbReference type="SAM" id="MobiDB-lite"/>
    </source>
</evidence>
<name>A0A4S2L0X2_9HYME</name>
<dbReference type="Proteomes" id="UP000310200">
    <property type="component" value="Unassembled WGS sequence"/>
</dbReference>
<accession>A0A4S2L0X2</accession>
<gene>
    <name evidence="2" type="ORF">DBV15_01673</name>
</gene>
<keyword evidence="3" id="KW-1185">Reference proteome</keyword>